<protein>
    <submittedName>
        <fullName evidence="1">Uncharacterized protein</fullName>
    </submittedName>
</protein>
<sequence>MRRVVRQDLSRSSDLESVGYWNRRCINGTFGLKGCA</sequence>
<reference evidence="1" key="1">
    <citation type="journal article" date="2009" name="PLoS Genet.">
        <title>Sequencing, mapping, and analysis of 27,455 maize full-length cDNAs.</title>
        <authorList>
            <person name="Soderlund C."/>
            <person name="Descour A."/>
            <person name="Kudrna D."/>
            <person name="Bomhoff M."/>
            <person name="Boyd L."/>
            <person name="Currie J."/>
            <person name="Angelova A."/>
            <person name="Collura K."/>
            <person name="Wissotski M."/>
            <person name="Ashley E."/>
            <person name="Morrow D."/>
            <person name="Fernandes J."/>
            <person name="Walbot V."/>
            <person name="Yu Y."/>
        </authorList>
    </citation>
    <scope>NUCLEOTIDE SEQUENCE</scope>
    <source>
        <strain evidence="1">B73</strain>
    </source>
</reference>
<name>B8A1I9_MAIZE</name>
<accession>B8A1I9</accession>
<proteinExistence type="evidence at transcript level"/>
<dbReference type="EMBL" id="BT055431">
    <property type="protein sequence ID" value="ACL54038.1"/>
    <property type="molecule type" value="mRNA"/>
</dbReference>
<dbReference type="AlphaFoldDB" id="B8A1I9"/>
<organism evidence="1">
    <name type="scientific">Zea mays</name>
    <name type="common">Maize</name>
    <dbReference type="NCBI Taxonomy" id="4577"/>
    <lineage>
        <taxon>Eukaryota</taxon>
        <taxon>Viridiplantae</taxon>
        <taxon>Streptophyta</taxon>
        <taxon>Embryophyta</taxon>
        <taxon>Tracheophyta</taxon>
        <taxon>Spermatophyta</taxon>
        <taxon>Magnoliopsida</taxon>
        <taxon>Liliopsida</taxon>
        <taxon>Poales</taxon>
        <taxon>Poaceae</taxon>
        <taxon>PACMAD clade</taxon>
        <taxon>Panicoideae</taxon>
        <taxon>Andropogonodae</taxon>
        <taxon>Andropogoneae</taxon>
        <taxon>Tripsacinae</taxon>
        <taxon>Zea</taxon>
    </lineage>
</organism>
<evidence type="ECO:0000313" key="1">
    <source>
        <dbReference type="EMBL" id="ACL54038.1"/>
    </source>
</evidence>